<dbReference type="Pfam" id="PF01314">
    <property type="entry name" value="AFOR_C"/>
    <property type="match status" value="1"/>
</dbReference>
<organism evidence="2 3">
    <name type="scientific">Alkaliphilus flagellatus</name>
    <dbReference type="NCBI Taxonomy" id="2841507"/>
    <lineage>
        <taxon>Bacteria</taxon>
        <taxon>Bacillati</taxon>
        <taxon>Bacillota</taxon>
        <taxon>Clostridia</taxon>
        <taxon>Peptostreptococcales</taxon>
        <taxon>Natronincolaceae</taxon>
        <taxon>Alkaliphilus</taxon>
    </lineage>
</organism>
<protein>
    <submittedName>
        <fullName evidence="2">Aldehyde ferredoxin oxidoreductase</fullName>
        <ecNumber evidence="2">1.2.7.5</ecNumber>
    </submittedName>
</protein>
<gene>
    <name evidence="2" type="ORF">KQI88_12295</name>
</gene>
<dbReference type="InterPro" id="IPR051919">
    <property type="entry name" value="W-dependent_AOR"/>
</dbReference>
<dbReference type="NCBIfam" id="NF007354">
    <property type="entry name" value="PRK09849.1"/>
    <property type="match status" value="1"/>
</dbReference>
<feature type="domain" description="Aldehyde ferredoxin oxidoreductase N-terminal" evidence="1">
    <location>
        <begin position="7"/>
        <end position="207"/>
    </location>
</feature>
<dbReference type="EC" id="1.2.7.5" evidence="2"/>
<dbReference type="InterPro" id="IPR001203">
    <property type="entry name" value="OxRdtase_Ald_Fedxn_C"/>
</dbReference>
<dbReference type="InterPro" id="IPR013983">
    <property type="entry name" value="Ald_Fedxn_OxRdtase_N"/>
</dbReference>
<dbReference type="GO" id="GO:0033726">
    <property type="term" value="F:aldehyde ferredoxin oxidoreductase activity"/>
    <property type="evidence" value="ECO:0007669"/>
    <property type="project" value="UniProtKB-EC"/>
</dbReference>
<dbReference type="RefSeq" id="WP_216417727.1">
    <property type="nucleotide sequence ID" value="NZ_JAHLQK010000004.1"/>
</dbReference>
<sequence length="704" mass="77372">MSKITGWTGKMLRVNLTTGSIAVEDTMKYKDFIGGAGIGYKVVFDEVPQGTKAFDEANKIVIGVGPFTGTGVPCSGRTNITSLAPTNPYNAITDSHMGGNFGAFLKFAGWDAIIVEGASKTPVWLRIEDDKVSIEDASNLWGKGVIDTTHELNNVMGKEACIASIGQAGENLVHLSSIVNSVNHSAGGHGGVFGSKKLKAIGVRGTQAVHIAEGKGQEWLKLNEYMLKDIIGANNQHVVPSTPQPWAEYHDKGSRWTAQTALFWGAAEPKVETGECPAGDKNKVGLRTQKAIFDLGPVAEARTIKMGGCHSCPIRCQSNLKVPELEKYGLSGYATSTCIGFINPGTVMVNGFSDGEKQGEVALIAKSLGSRLADDYGIWSNYGQLGRDFKYSYQSGKLKEVLPKEEYDSIPWDLVESGDPGFLVEFYRRIALKEGEFSKLGLGPYWLDKEWNLGKEYWTGYGNNVWSKMAFPKHHSNEAGAQVGVLVNIMFNRDANSHTHMNMIGAGLPIEILKEVAGEVWGSPDALDAPNDYTPMNEYKAKFAKWSLDRNFLHDSITLCNWVWPMTVSPSKSRNYRGDTALEAKFFSLATGIETSEKELDLAAERIATMHRAATIKEMGTIDMRNEHDIIPEWVFIDAKNPDAKPFTPGTVILDREDMQLALTMLYKEYGWDEKTGAPTRATLERLNMKDVADELEKLNLLPK</sequence>
<evidence type="ECO:0000313" key="3">
    <source>
        <dbReference type="Proteomes" id="UP000779508"/>
    </source>
</evidence>
<name>A0ABS6G489_9FIRM</name>
<dbReference type="Pfam" id="PF02730">
    <property type="entry name" value="AFOR_N"/>
    <property type="match status" value="1"/>
</dbReference>
<keyword evidence="2" id="KW-0560">Oxidoreductase</keyword>
<reference evidence="2 3" key="1">
    <citation type="submission" date="2021-06" db="EMBL/GenBank/DDBJ databases">
        <authorList>
            <person name="Sun Q."/>
            <person name="Li D."/>
        </authorList>
    </citation>
    <scope>NUCLEOTIDE SEQUENCE [LARGE SCALE GENOMIC DNA]</scope>
    <source>
        <strain evidence="2 3">MSJ-5</strain>
    </source>
</reference>
<evidence type="ECO:0000313" key="2">
    <source>
        <dbReference type="EMBL" id="MBU5677193.1"/>
    </source>
</evidence>
<accession>A0ABS6G489</accession>
<dbReference type="Proteomes" id="UP000779508">
    <property type="component" value="Unassembled WGS sequence"/>
</dbReference>
<comment type="caution">
    <text evidence="2">The sequence shown here is derived from an EMBL/GenBank/DDBJ whole genome shotgun (WGS) entry which is preliminary data.</text>
</comment>
<keyword evidence="3" id="KW-1185">Reference proteome</keyword>
<evidence type="ECO:0000259" key="1">
    <source>
        <dbReference type="SMART" id="SM00790"/>
    </source>
</evidence>
<dbReference type="EMBL" id="JAHLQK010000004">
    <property type="protein sequence ID" value="MBU5677193.1"/>
    <property type="molecule type" value="Genomic_DNA"/>
</dbReference>
<dbReference type="SMART" id="SM00790">
    <property type="entry name" value="AFOR_N"/>
    <property type="match status" value="1"/>
</dbReference>
<dbReference type="PANTHER" id="PTHR30038:SF0">
    <property type="entry name" value="TUNGSTEN-CONTAINING ALDEHYDE FERREDOXIN OXIDOREDUCTASE"/>
    <property type="match status" value="1"/>
</dbReference>
<dbReference type="PANTHER" id="PTHR30038">
    <property type="entry name" value="ALDEHYDE FERREDOXIN OXIDOREDUCTASE"/>
    <property type="match status" value="1"/>
</dbReference>
<proteinExistence type="predicted"/>